<dbReference type="STRING" id="765177.Desmu_0929"/>
<reference evidence="2" key="1">
    <citation type="submission" date="2010-11" db="EMBL/GenBank/DDBJ databases">
        <title>The complete genome of Desulfurococcus mucosus DSM 2162.</title>
        <authorList>
            <consortium name="US DOE Joint Genome Institute (JGI-PGF)"/>
            <person name="Lucas S."/>
            <person name="Copeland A."/>
            <person name="Lapidus A."/>
            <person name="Bruce D."/>
            <person name="Goodwin L."/>
            <person name="Pitluck S."/>
            <person name="Kyrpides N."/>
            <person name="Mavromatis K."/>
            <person name="Pagani I."/>
            <person name="Ivanova N."/>
            <person name="Ovchinnikova G."/>
            <person name="Chertkov O."/>
            <person name="Held B."/>
            <person name="Brettin T."/>
            <person name="Detter J.C."/>
            <person name="Tapia R."/>
            <person name="Han C."/>
            <person name="Land M."/>
            <person name="Hauser L."/>
            <person name="Markowitz V."/>
            <person name="Cheng J.-F."/>
            <person name="Hugenholtz P."/>
            <person name="Woyke T."/>
            <person name="Wu D."/>
            <person name="Wirth R."/>
            <person name="Bilek Y."/>
            <person name="Hader T."/>
            <person name="Klenk H.-P."/>
            <person name="Eisen J.A."/>
        </authorList>
    </citation>
    <scope>NUCLEOTIDE SEQUENCE [LARGE SCALE GENOMIC DNA]</scope>
    <source>
        <strain evidence="2">ATCC 35584 / DSM 2162 / JCM 9187 / O7/1</strain>
    </source>
</reference>
<dbReference type="AlphaFoldDB" id="E8R9Q6"/>
<dbReference type="KEGG" id="dmu:Desmu_0929"/>
<dbReference type="EMBL" id="CP002363">
    <property type="protein sequence ID" value="ADV65232.1"/>
    <property type="molecule type" value="Genomic_DNA"/>
</dbReference>
<evidence type="ECO:0000313" key="2">
    <source>
        <dbReference type="Proteomes" id="UP000001068"/>
    </source>
</evidence>
<organism evidence="1 2">
    <name type="scientific">Desulfurococcus mucosus (strain ATCC 35584 / DSM 2162 / JCM 9187 / O7/1)</name>
    <dbReference type="NCBI Taxonomy" id="765177"/>
    <lineage>
        <taxon>Archaea</taxon>
        <taxon>Thermoproteota</taxon>
        <taxon>Thermoprotei</taxon>
        <taxon>Desulfurococcales</taxon>
        <taxon>Desulfurococcaceae</taxon>
        <taxon>Desulfurococcus</taxon>
    </lineage>
</organism>
<keyword evidence="2" id="KW-1185">Reference proteome</keyword>
<dbReference type="HOGENOM" id="CLU_1912255_0_0_2"/>
<gene>
    <name evidence="1" type="ordered locus">Desmu_0929</name>
</gene>
<reference evidence="1 2" key="2">
    <citation type="journal article" date="2011" name="Stand. Genomic Sci.">
        <title>Complete genome sequence of Desulfurococcus mucosus type strain (O7/1).</title>
        <authorList>
            <person name="Wirth R."/>
            <person name="Chertkov O."/>
            <person name="Held B."/>
            <person name="Lapidus A."/>
            <person name="Nolan M."/>
            <person name="Lucas S."/>
            <person name="Hammon N."/>
            <person name="Deshpande S."/>
            <person name="Cheng J.F."/>
            <person name="Tapia R."/>
            <person name="Han C."/>
            <person name="Goodwin L."/>
            <person name="Pitluck S."/>
            <person name="Liolios K."/>
            <person name="Ioanna P."/>
            <person name="Ivanova N."/>
            <person name="Mavromatis K."/>
            <person name="Mikhailova N."/>
            <person name="Pati A."/>
            <person name="Chen A."/>
            <person name="Palaniappan K."/>
            <person name="Land M."/>
            <person name="Hauser L."/>
            <person name="Chang Y.J."/>
            <person name="Jeffries C.D."/>
            <person name="Bilek Y."/>
            <person name="Hader T."/>
            <person name="Rohde M."/>
            <person name="Spring S."/>
            <person name="Sikorski J."/>
            <person name="Goker M."/>
            <person name="Woyke T."/>
            <person name="Bristow J."/>
            <person name="Eisen J.A."/>
            <person name="Markowitz V."/>
            <person name="Hugenholtz P."/>
            <person name="Kyrpides N.C."/>
            <person name="Klenk H.P."/>
        </authorList>
    </citation>
    <scope>NUCLEOTIDE SEQUENCE [LARGE SCALE GENOMIC DNA]</scope>
    <source>
        <strain evidence="2">ATCC 35584 / DSM 2162 / JCM 9187 / O7/1</strain>
    </source>
</reference>
<dbReference type="Proteomes" id="UP000001068">
    <property type="component" value="Chromosome"/>
</dbReference>
<accession>E8R9Q6</accession>
<proteinExistence type="predicted"/>
<evidence type="ECO:0000313" key="1">
    <source>
        <dbReference type="EMBL" id="ADV65232.1"/>
    </source>
</evidence>
<sequence length="132" mass="14289">MEGKGLPPTMWIASTSSLTTPITVPFLNGFSRVASPLLKLRIKGGLKQSSPSRRRFPCEDTLPSILVRDAGDAETDRTFISTMHETGCSSRSVMFTCSSILYAIDIERDEYSLDPDISLAGIPVATMSTNAS</sequence>
<protein>
    <submittedName>
        <fullName evidence="1">Uncharacterized protein</fullName>
    </submittedName>
</protein>
<name>E8R9Q6_DESM0</name>